<protein>
    <submittedName>
        <fullName evidence="1">Uncharacterized protein</fullName>
    </submittedName>
</protein>
<evidence type="ECO:0000313" key="1">
    <source>
        <dbReference type="EMBL" id="KAH7565651.1"/>
    </source>
</evidence>
<proteinExistence type="predicted"/>
<accession>A0ABQ8HMV3</accession>
<keyword evidence="2" id="KW-1185">Reference proteome</keyword>
<name>A0ABQ8HMV3_9ROSI</name>
<comment type="caution">
    <text evidence="1">The sequence shown here is derived from an EMBL/GenBank/DDBJ whole genome shotgun (WGS) entry which is preliminary data.</text>
</comment>
<dbReference type="EMBL" id="JAFEMO010000009">
    <property type="protein sequence ID" value="KAH7565651.1"/>
    <property type="molecule type" value="Genomic_DNA"/>
</dbReference>
<dbReference type="PANTHER" id="PTHR34206">
    <property type="entry name" value="OS06G0193300 PROTEIN"/>
    <property type="match status" value="1"/>
</dbReference>
<sequence>MRSSMAVQCSSSPHIIIVQNSWSITKPVNRLLMLKRSHDHHQVQFKKASSLKIRSSFKTKVFEDKCEGIICYRDDHSGEIVCEGYDEGPRFHQQLPETTYHSRDAEIMNILLQRWNEIVSGGEINNADHKGGVAVQEDAVQEDINWNGFTTY</sequence>
<dbReference type="Proteomes" id="UP000827721">
    <property type="component" value="Unassembled WGS sequence"/>
</dbReference>
<dbReference type="PANTHER" id="PTHR34206:SF1">
    <property type="entry name" value="OS10G0390701 PROTEIN"/>
    <property type="match status" value="1"/>
</dbReference>
<reference evidence="1 2" key="1">
    <citation type="submission" date="2021-02" db="EMBL/GenBank/DDBJ databases">
        <title>Plant Genome Project.</title>
        <authorList>
            <person name="Zhang R.-G."/>
        </authorList>
    </citation>
    <scope>NUCLEOTIDE SEQUENCE [LARGE SCALE GENOMIC DNA]</scope>
    <source>
        <tissue evidence="1">Leaves</tissue>
    </source>
</reference>
<evidence type="ECO:0000313" key="2">
    <source>
        <dbReference type="Proteomes" id="UP000827721"/>
    </source>
</evidence>
<organism evidence="1 2">
    <name type="scientific">Xanthoceras sorbifolium</name>
    <dbReference type="NCBI Taxonomy" id="99658"/>
    <lineage>
        <taxon>Eukaryota</taxon>
        <taxon>Viridiplantae</taxon>
        <taxon>Streptophyta</taxon>
        <taxon>Embryophyta</taxon>
        <taxon>Tracheophyta</taxon>
        <taxon>Spermatophyta</taxon>
        <taxon>Magnoliopsida</taxon>
        <taxon>eudicotyledons</taxon>
        <taxon>Gunneridae</taxon>
        <taxon>Pentapetalae</taxon>
        <taxon>rosids</taxon>
        <taxon>malvids</taxon>
        <taxon>Sapindales</taxon>
        <taxon>Sapindaceae</taxon>
        <taxon>Xanthoceroideae</taxon>
        <taxon>Xanthoceras</taxon>
    </lineage>
</organism>
<gene>
    <name evidence="1" type="ORF">JRO89_XS09G0240100</name>
</gene>